<feature type="transmembrane region" description="Helical" evidence="6">
    <location>
        <begin position="180"/>
        <end position="197"/>
    </location>
</feature>
<dbReference type="InterPro" id="IPR056236">
    <property type="entry name" value="HMA_PCA1"/>
</dbReference>
<dbReference type="EMBL" id="JAANYQ010000001">
    <property type="protein sequence ID" value="KAF4126883.1"/>
    <property type="molecule type" value="Genomic_DNA"/>
</dbReference>
<feature type="domain" description="HMA" evidence="8">
    <location>
        <begin position="33"/>
        <end position="75"/>
    </location>
</feature>
<protein>
    <submittedName>
        <fullName evidence="10">P-type Cu2+ transporter</fullName>
    </submittedName>
</protein>
<dbReference type="AlphaFoldDB" id="A0A9P4Z434"/>
<dbReference type="Gene3D" id="3.30.70.100">
    <property type="match status" value="1"/>
</dbReference>
<dbReference type="InterPro" id="IPR001757">
    <property type="entry name" value="P_typ_ATPase"/>
</dbReference>
<sequence length="744" mass="78731">MPLFNPSGGMAKNGVAEVRDIEGGNGEAVGFVVSGMDCTSCADKLMCILGTMTGVSQAQVNFVRGNGKLSLDPATTNADEVLSFATMASGFSLAKVVGGDYFLDVITSLPGTATFINHPPHGVTDVQALGNDMARITYDPTLVGARTLYDSIRDRSRGLAPPLADPQLEDSRRRMWRQGFNTLLAGIFTIPVCIIAFHEDLASEKSGAVVSLVLATAVQGIAVVEFYRPALLTLRYSRIVEMDMLVVMSITAAYVYSAVAFGFTMVNRPLDQGQFFETSTLLITLILGGRLLAAFARVQAIKSVSLRSQQSTQAILVTETGEREIDARLLQYGDEFRVLPHSRIPTDGTVVAGRTDVDESMITGEGMPVTKHAGDMLIAGTLNGDGSVIASLMRLPGKNTVTDIAQLVEDAANSELKLQDLANKLASWFVPVIGSSAVIVFVVWTVIGLAVRHDGAGESVGNAVTYAVATLAVACPCAVGLAVPMVLVMVGGMAAKGGIIIKSGGTTERARKITDVVLDKTGTITEGGLRVVEQSRLQADGDEAAALAMALMAGGKHPVSAAVEKYLTSLMVGPAADVSDVRGIAGAGVEASYRGLRVRAGNARWTQTRHVGEVVRLREAGLTELVVVLGSRPLIVFGLRTELRPEAARVVAELQDRNMTQSAADVVLLNGLEGIPRLLDLSRAASHRMLFNFVWSGVYNVLAVSMASGVWVRFRIAPAYAGLGELVSVVPVILAAVSLWLVEF</sequence>
<dbReference type="GO" id="GO:0046872">
    <property type="term" value="F:metal ion binding"/>
    <property type="evidence" value="ECO:0007669"/>
    <property type="project" value="UniProtKB-KW"/>
</dbReference>
<dbReference type="SUPFAM" id="SSF55008">
    <property type="entry name" value="HMA, heavy metal-associated domain"/>
    <property type="match status" value="1"/>
</dbReference>
<proteinExistence type="predicted"/>
<evidence type="ECO:0000256" key="4">
    <source>
        <dbReference type="ARBA" id="ARBA00022989"/>
    </source>
</evidence>
<dbReference type="Gene3D" id="3.40.50.1000">
    <property type="entry name" value="HAD superfamily/HAD-like"/>
    <property type="match status" value="1"/>
</dbReference>
<feature type="transmembrane region" description="Helical" evidence="6">
    <location>
        <begin position="690"/>
        <end position="714"/>
    </location>
</feature>
<dbReference type="CDD" id="cd00371">
    <property type="entry name" value="HMA"/>
    <property type="match status" value="1"/>
</dbReference>
<feature type="domain" description="PCA1 HMA heavy metal-associated" evidence="9">
    <location>
        <begin position="98"/>
        <end position="162"/>
    </location>
</feature>
<evidence type="ECO:0000259" key="9">
    <source>
        <dbReference type="Pfam" id="PF24534"/>
    </source>
</evidence>
<feature type="transmembrane region" description="Helical" evidence="6">
    <location>
        <begin position="209"/>
        <end position="227"/>
    </location>
</feature>
<dbReference type="PROSITE" id="PS00154">
    <property type="entry name" value="ATPASE_E1_E2"/>
    <property type="match status" value="1"/>
</dbReference>
<dbReference type="Pfam" id="PF00702">
    <property type="entry name" value="Hydrolase"/>
    <property type="match status" value="1"/>
</dbReference>
<dbReference type="GO" id="GO:0005524">
    <property type="term" value="F:ATP binding"/>
    <property type="evidence" value="ECO:0007669"/>
    <property type="project" value="InterPro"/>
</dbReference>
<feature type="transmembrane region" description="Helical" evidence="6">
    <location>
        <begin position="239"/>
        <end position="259"/>
    </location>
</feature>
<dbReference type="PROSITE" id="PS01047">
    <property type="entry name" value="HMA_1"/>
    <property type="match status" value="1"/>
</dbReference>
<dbReference type="PANTHER" id="PTHR46594:SF4">
    <property type="entry name" value="P-TYPE CATION-TRANSPORTING ATPASE"/>
    <property type="match status" value="1"/>
</dbReference>
<keyword evidence="5 6" id="KW-0472">Membrane</keyword>
<dbReference type="Pfam" id="PF00122">
    <property type="entry name" value="E1-E2_ATPase"/>
    <property type="match status" value="1"/>
</dbReference>
<dbReference type="Pfam" id="PF00403">
    <property type="entry name" value="HMA"/>
    <property type="match status" value="1"/>
</dbReference>
<dbReference type="Gene3D" id="2.70.150.10">
    <property type="entry name" value="Calcium-transporting ATPase, cytoplasmic transduction domain A"/>
    <property type="match status" value="1"/>
</dbReference>
<dbReference type="InterPro" id="IPR008250">
    <property type="entry name" value="ATPase_P-typ_transduc_dom_A_sf"/>
</dbReference>
<dbReference type="PANTHER" id="PTHR46594">
    <property type="entry name" value="P-TYPE CATION-TRANSPORTING ATPASE"/>
    <property type="match status" value="1"/>
</dbReference>
<dbReference type="FunFam" id="2.70.150.10:FF:000002">
    <property type="entry name" value="Copper-transporting ATPase 1, putative"/>
    <property type="match status" value="1"/>
</dbReference>
<dbReference type="InterPro" id="IPR036163">
    <property type="entry name" value="HMA_dom_sf"/>
</dbReference>
<keyword evidence="2 6" id="KW-0812">Transmembrane</keyword>
<name>A0A9P4Z434_9HYPO</name>
<evidence type="ECO:0000256" key="5">
    <source>
        <dbReference type="ARBA" id="ARBA00023136"/>
    </source>
</evidence>
<feature type="domain" description="P-type ATPase A" evidence="7">
    <location>
        <begin position="311"/>
        <end position="409"/>
    </location>
</feature>
<keyword evidence="3" id="KW-0479">Metal-binding</keyword>
<evidence type="ECO:0000259" key="8">
    <source>
        <dbReference type="Pfam" id="PF00403"/>
    </source>
</evidence>
<comment type="subcellular location">
    <subcellularLocation>
        <location evidence="1">Membrane</location>
    </subcellularLocation>
</comment>
<reference evidence="10" key="1">
    <citation type="submission" date="2020-03" db="EMBL/GenBank/DDBJ databases">
        <title>Site-based positive gene gene selection in Geosmithia morbida across the United States reveals a broad range of putative effectors and factors for local host and environmental adapation.</title>
        <authorList>
            <person name="Onufrak A."/>
            <person name="Murdoch R.W."/>
            <person name="Gazis R."/>
            <person name="Huff M."/>
            <person name="Staton M."/>
            <person name="Klingeman W."/>
            <person name="Hadziabdic D."/>
        </authorList>
    </citation>
    <scope>NUCLEOTIDE SEQUENCE</scope>
    <source>
        <strain evidence="10">1262</strain>
    </source>
</reference>
<dbReference type="RefSeq" id="XP_035325535.1">
    <property type="nucleotide sequence ID" value="XM_035462605.1"/>
</dbReference>
<evidence type="ECO:0000313" key="10">
    <source>
        <dbReference type="EMBL" id="KAF4126883.1"/>
    </source>
</evidence>
<dbReference type="GeneID" id="55966850"/>
<dbReference type="GO" id="GO:0016887">
    <property type="term" value="F:ATP hydrolysis activity"/>
    <property type="evidence" value="ECO:0007669"/>
    <property type="project" value="InterPro"/>
</dbReference>
<evidence type="ECO:0000259" key="7">
    <source>
        <dbReference type="Pfam" id="PF00122"/>
    </source>
</evidence>
<dbReference type="GO" id="GO:0030003">
    <property type="term" value="P:intracellular monoatomic cation homeostasis"/>
    <property type="evidence" value="ECO:0007669"/>
    <property type="project" value="UniProtKB-ARBA"/>
</dbReference>
<dbReference type="SUPFAM" id="SSF81660">
    <property type="entry name" value="Metal cation-transporting ATPase, ATP-binding domain N"/>
    <property type="match status" value="1"/>
</dbReference>
<dbReference type="InterPro" id="IPR006121">
    <property type="entry name" value="HMA_dom"/>
</dbReference>
<dbReference type="InterPro" id="IPR023214">
    <property type="entry name" value="HAD_sf"/>
</dbReference>
<keyword evidence="4 6" id="KW-1133">Transmembrane helix</keyword>
<gene>
    <name evidence="10" type="ORF">GMORB2_0620</name>
</gene>
<dbReference type="NCBIfam" id="TIGR01494">
    <property type="entry name" value="ATPase_P-type"/>
    <property type="match status" value="1"/>
</dbReference>
<dbReference type="GO" id="GO:0016020">
    <property type="term" value="C:membrane"/>
    <property type="evidence" value="ECO:0007669"/>
    <property type="project" value="UniProtKB-SubCell"/>
</dbReference>
<feature type="transmembrane region" description="Helical" evidence="6">
    <location>
        <begin position="720"/>
        <end position="742"/>
    </location>
</feature>
<dbReference type="Proteomes" id="UP000749293">
    <property type="component" value="Unassembled WGS sequence"/>
</dbReference>
<feature type="transmembrane region" description="Helical" evidence="6">
    <location>
        <begin position="425"/>
        <end position="451"/>
    </location>
</feature>
<accession>A0A9P4Z434</accession>
<evidence type="ECO:0000256" key="1">
    <source>
        <dbReference type="ARBA" id="ARBA00004370"/>
    </source>
</evidence>
<feature type="transmembrane region" description="Helical" evidence="6">
    <location>
        <begin position="279"/>
        <end position="298"/>
    </location>
</feature>
<comment type="caution">
    <text evidence="10">The sequence shown here is derived from an EMBL/GenBank/DDBJ whole genome shotgun (WGS) entry which is preliminary data.</text>
</comment>
<evidence type="ECO:0000256" key="6">
    <source>
        <dbReference type="SAM" id="Phobius"/>
    </source>
</evidence>
<organism evidence="10 11">
    <name type="scientific">Geosmithia morbida</name>
    <dbReference type="NCBI Taxonomy" id="1094350"/>
    <lineage>
        <taxon>Eukaryota</taxon>
        <taxon>Fungi</taxon>
        <taxon>Dikarya</taxon>
        <taxon>Ascomycota</taxon>
        <taxon>Pezizomycotina</taxon>
        <taxon>Sordariomycetes</taxon>
        <taxon>Hypocreomycetidae</taxon>
        <taxon>Hypocreales</taxon>
        <taxon>Bionectriaceae</taxon>
        <taxon>Geosmithia</taxon>
    </lineage>
</organism>
<dbReference type="InterPro" id="IPR018303">
    <property type="entry name" value="ATPase_P-typ_P_site"/>
</dbReference>
<dbReference type="Gene3D" id="3.40.1110.10">
    <property type="entry name" value="Calcium-transporting ATPase, cytoplasmic domain N"/>
    <property type="match status" value="1"/>
</dbReference>
<dbReference type="SUPFAM" id="SSF81653">
    <property type="entry name" value="Calcium ATPase, transduction domain A"/>
    <property type="match status" value="1"/>
</dbReference>
<evidence type="ECO:0000313" key="11">
    <source>
        <dbReference type="Proteomes" id="UP000749293"/>
    </source>
</evidence>
<evidence type="ECO:0000256" key="2">
    <source>
        <dbReference type="ARBA" id="ARBA00022692"/>
    </source>
</evidence>
<dbReference type="PRINTS" id="PR00119">
    <property type="entry name" value="CATATPASE"/>
</dbReference>
<dbReference type="InterPro" id="IPR023299">
    <property type="entry name" value="ATPase_P-typ_cyto_dom_N"/>
</dbReference>
<dbReference type="Pfam" id="PF24534">
    <property type="entry name" value="HMA_PCA1"/>
    <property type="match status" value="1"/>
</dbReference>
<keyword evidence="11" id="KW-1185">Reference proteome</keyword>
<feature type="transmembrane region" description="Helical" evidence="6">
    <location>
        <begin position="463"/>
        <end position="490"/>
    </location>
</feature>
<evidence type="ECO:0000256" key="3">
    <source>
        <dbReference type="ARBA" id="ARBA00022723"/>
    </source>
</evidence>
<dbReference type="OrthoDB" id="432719at2759"/>
<dbReference type="InterPro" id="IPR059000">
    <property type="entry name" value="ATPase_P-type_domA"/>
</dbReference>
<dbReference type="InterPro" id="IPR017969">
    <property type="entry name" value="Heavy-metal-associated_CS"/>
</dbReference>